<organism evidence="4 5">
    <name type="scientific">Solanum stoloniferum</name>
    <dbReference type="NCBI Taxonomy" id="62892"/>
    <lineage>
        <taxon>Eukaryota</taxon>
        <taxon>Viridiplantae</taxon>
        <taxon>Streptophyta</taxon>
        <taxon>Embryophyta</taxon>
        <taxon>Tracheophyta</taxon>
        <taxon>Spermatophyta</taxon>
        <taxon>Magnoliopsida</taxon>
        <taxon>eudicotyledons</taxon>
        <taxon>Gunneridae</taxon>
        <taxon>Pentapetalae</taxon>
        <taxon>asterids</taxon>
        <taxon>lamiids</taxon>
        <taxon>Solanales</taxon>
        <taxon>Solanaceae</taxon>
        <taxon>Solanoideae</taxon>
        <taxon>Solaneae</taxon>
        <taxon>Solanum</taxon>
    </lineage>
</organism>
<dbReference type="InterPro" id="IPR056789">
    <property type="entry name" value="LRR_R13L1-DRL21"/>
</dbReference>
<comment type="caution">
    <text evidence="4">The sequence shown here is derived from an EMBL/GenBank/DDBJ whole genome shotgun (WGS) entry which is preliminary data.</text>
</comment>
<dbReference type="SUPFAM" id="SSF52047">
    <property type="entry name" value="RNI-like"/>
    <property type="match status" value="1"/>
</dbReference>
<dbReference type="EMBL" id="JBJKTR010000008">
    <property type="protein sequence ID" value="KAL3361714.1"/>
    <property type="molecule type" value="Genomic_DNA"/>
</dbReference>
<evidence type="ECO:0000256" key="1">
    <source>
        <dbReference type="ARBA" id="ARBA00022614"/>
    </source>
</evidence>
<dbReference type="AlphaFoldDB" id="A0ABD2TZ05"/>
<evidence type="ECO:0000313" key="4">
    <source>
        <dbReference type="EMBL" id="KAL3361714.1"/>
    </source>
</evidence>
<dbReference type="Gene3D" id="3.80.10.10">
    <property type="entry name" value="Ribonuclease Inhibitor"/>
    <property type="match status" value="1"/>
</dbReference>
<accession>A0ABD2TZ05</accession>
<name>A0ABD2TZ05_9SOLN</name>
<gene>
    <name evidence="4" type="ORF">AABB24_014536</name>
</gene>
<dbReference type="PANTHER" id="PTHR36766">
    <property type="entry name" value="PLANT BROAD-SPECTRUM MILDEW RESISTANCE PROTEIN RPW8"/>
    <property type="match status" value="1"/>
</dbReference>
<reference evidence="4 5" key="1">
    <citation type="submission" date="2024-05" db="EMBL/GenBank/DDBJ databases">
        <title>De novo assembly of an allotetraploid wild potato.</title>
        <authorList>
            <person name="Hosaka A.J."/>
        </authorList>
    </citation>
    <scope>NUCLEOTIDE SEQUENCE [LARGE SCALE GENOMIC DNA]</scope>
    <source>
        <tissue evidence="4">Young leaves</tissue>
    </source>
</reference>
<dbReference type="InterPro" id="IPR032675">
    <property type="entry name" value="LRR_dom_sf"/>
</dbReference>
<feature type="domain" description="R13L1/DRL21-like LRR repeat region" evidence="3">
    <location>
        <begin position="15"/>
        <end position="74"/>
    </location>
</feature>
<dbReference type="PANTHER" id="PTHR36766:SF42">
    <property type="entry name" value="NB-ARC DOMAIN DISEASE RESISTANCE PROTEIN"/>
    <property type="match status" value="1"/>
</dbReference>
<evidence type="ECO:0000259" key="3">
    <source>
        <dbReference type="Pfam" id="PF25019"/>
    </source>
</evidence>
<proteinExistence type="predicted"/>
<keyword evidence="5" id="KW-1185">Reference proteome</keyword>
<keyword evidence="2" id="KW-0611">Plant defense</keyword>
<dbReference type="GO" id="GO:0006952">
    <property type="term" value="P:defense response"/>
    <property type="evidence" value="ECO:0007669"/>
    <property type="project" value="UniProtKB-KW"/>
</dbReference>
<dbReference type="Pfam" id="PF25019">
    <property type="entry name" value="LRR_R13L1-DRL21"/>
    <property type="match status" value="1"/>
</dbReference>
<keyword evidence="1" id="KW-0433">Leucine-rich repeat</keyword>
<sequence>MEICYYPILTLSSNHRALTSFNISDDNEVTSFPEEIFKSLANLKYLKISDCKNLKELPTSLGSLNGLKLLEICCCDALESLPEEGVKRLTSLTELCVYTCKM</sequence>
<evidence type="ECO:0000313" key="5">
    <source>
        <dbReference type="Proteomes" id="UP001627284"/>
    </source>
</evidence>
<dbReference type="Proteomes" id="UP001627284">
    <property type="component" value="Unassembled WGS sequence"/>
</dbReference>
<evidence type="ECO:0000256" key="2">
    <source>
        <dbReference type="ARBA" id="ARBA00022821"/>
    </source>
</evidence>
<protein>
    <recommendedName>
        <fullName evidence="3">R13L1/DRL21-like LRR repeat region domain-containing protein</fullName>
    </recommendedName>
</protein>